<gene>
    <name evidence="1" type="ORF">COY37_11655</name>
</gene>
<proteinExistence type="predicted"/>
<sequence>MKKSTKLLSAISVFSIGILAATSIAIGLGNHSNEGSAKPGIISKANVSRQVINSKDTAKYKQPSVDALYAEVRSIDDAKKEISFTPRIPKPPAGIPLLKVQVHKFPKEQRGLRLDYGNIIVLENPSPNADDYDANAKEYPDIIKKVQVNGFPGIEIEQGYQDLPNGSKHHYPTVVSWFENGARYTVYSQSANLNEIRAFAKTMFE</sequence>
<dbReference type="RefSeq" id="WP_286677788.1">
    <property type="nucleotide sequence ID" value="NZ_MNXI01000033.1"/>
</dbReference>
<protein>
    <recommendedName>
        <fullName evidence="3">DUF4367 domain-containing protein</fullName>
    </recommendedName>
</protein>
<dbReference type="EMBL" id="PFNG01000273">
    <property type="protein sequence ID" value="PIZ34597.1"/>
    <property type="molecule type" value="Genomic_DNA"/>
</dbReference>
<organism evidence="1 2">
    <name type="scientific">Candidatus Aquicultor secundus</name>
    <dbReference type="NCBI Taxonomy" id="1973895"/>
    <lineage>
        <taxon>Bacteria</taxon>
        <taxon>Bacillati</taxon>
        <taxon>Actinomycetota</taxon>
        <taxon>Candidatus Aquicultoria</taxon>
        <taxon>Candidatus Aquicultorales</taxon>
        <taxon>Candidatus Aquicultoraceae</taxon>
        <taxon>Candidatus Aquicultor</taxon>
    </lineage>
</organism>
<comment type="caution">
    <text evidence="1">The sequence shown here is derived from an EMBL/GenBank/DDBJ whole genome shotgun (WGS) entry which is preliminary data.</text>
</comment>
<evidence type="ECO:0008006" key="3">
    <source>
        <dbReference type="Google" id="ProtNLM"/>
    </source>
</evidence>
<name>A0A2M7T4S5_9ACTN</name>
<evidence type="ECO:0000313" key="1">
    <source>
        <dbReference type="EMBL" id="PIZ34597.1"/>
    </source>
</evidence>
<evidence type="ECO:0000313" key="2">
    <source>
        <dbReference type="Proteomes" id="UP000230956"/>
    </source>
</evidence>
<dbReference type="AlphaFoldDB" id="A0A2M7T4S5"/>
<dbReference type="Proteomes" id="UP000230956">
    <property type="component" value="Unassembled WGS sequence"/>
</dbReference>
<reference evidence="2" key="1">
    <citation type="submission" date="2017-09" db="EMBL/GenBank/DDBJ databases">
        <title>Depth-based differentiation of microbial function through sediment-hosted aquifers and enrichment of novel symbionts in the deep terrestrial subsurface.</title>
        <authorList>
            <person name="Probst A.J."/>
            <person name="Ladd B."/>
            <person name="Jarett J.K."/>
            <person name="Geller-Mcgrath D.E."/>
            <person name="Sieber C.M.K."/>
            <person name="Emerson J.B."/>
            <person name="Anantharaman K."/>
            <person name="Thomas B.C."/>
            <person name="Malmstrom R."/>
            <person name="Stieglmeier M."/>
            <person name="Klingl A."/>
            <person name="Woyke T."/>
            <person name="Ryan C.M."/>
            <person name="Banfield J.F."/>
        </authorList>
    </citation>
    <scope>NUCLEOTIDE SEQUENCE [LARGE SCALE GENOMIC DNA]</scope>
</reference>
<accession>A0A2M7T4S5</accession>